<dbReference type="EMBL" id="BPWL01000009">
    <property type="protein sequence ID" value="GJJ13870.1"/>
    <property type="molecule type" value="Genomic_DNA"/>
</dbReference>
<keyword evidence="3" id="KW-1185">Reference proteome</keyword>
<evidence type="ECO:0000256" key="1">
    <source>
        <dbReference type="SAM" id="MobiDB-lite"/>
    </source>
</evidence>
<gene>
    <name evidence="2" type="ORF">Clacol_008127</name>
</gene>
<feature type="compositionally biased region" description="Polar residues" evidence="1">
    <location>
        <begin position="44"/>
        <end position="65"/>
    </location>
</feature>
<sequence>MTTHENIDETWPTTNNGDNIRWEIVKTEEEEYLDKLQTKLKNVMSHTVHSNSRNNIKNTGSSNKGGPNHSIEVEPDDLEDNGNSSNLLPIDDEGLHLLYNQDSNHDYHVVTSEEIISEINTTEQSTALPHPDQSSNTLFPPDDNAQQQQDVDVDVSDIAPGLVRPRMVRFRSRVRIGSGIRNISSSSSTCGSVSSSISVPLRESGSLASRPNLTGHTTASLTEMLTTDATNAWLQGLSTVRRAKRQPRNETGLNQNTNRSPTERTALLARVYSYAEPTENDLDNELDRIQAAARKTEEEVVFGKWPWRLFNRYWWWWRIEWIICCCERFDDESDSDN</sequence>
<organism evidence="2 3">
    <name type="scientific">Clathrus columnatus</name>
    <dbReference type="NCBI Taxonomy" id="1419009"/>
    <lineage>
        <taxon>Eukaryota</taxon>
        <taxon>Fungi</taxon>
        <taxon>Dikarya</taxon>
        <taxon>Basidiomycota</taxon>
        <taxon>Agaricomycotina</taxon>
        <taxon>Agaricomycetes</taxon>
        <taxon>Phallomycetidae</taxon>
        <taxon>Phallales</taxon>
        <taxon>Clathraceae</taxon>
        <taxon>Clathrus</taxon>
    </lineage>
</organism>
<evidence type="ECO:0000313" key="3">
    <source>
        <dbReference type="Proteomes" id="UP001050691"/>
    </source>
</evidence>
<name>A0AAV5APN9_9AGAM</name>
<feature type="region of interest" description="Disordered" evidence="1">
    <location>
        <begin position="44"/>
        <end position="85"/>
    </location>
</feature>
<evidence type="ECO:0000313" key="2">
    <source>
        <dbReference type="EMBL" id="GJJ13870.1"/>
    </source>
</evidence>
<proteinExistence type="predicted"/>
<dbReference type="AlphaFoldDB" id="A0AAV5APN9"/>
<protein>
    <submittedName>
        <fullName evidence="2">Uncharacterized protein</fullName>
    </submittedName>
</protein>
<reference evidence="2" key="1">
    <citation type="submission" date="2021-10" db="EMBL/GenBank/DDBJ databases">
        <title>De novo Genome Assembly of Clathrus columnatus (Basidiomycota, Fungi) Using Illumina and Nanopore Sequence Data.</title>
        <authorList>
            <person name="Ogiso-Tanaka E."/>
            <person name="Itagaki H."/>
            <person name="Hosoya T."/>
            <person name="Hosaka K."/>
        </authorList>
    </citation>
    <scope>NUCLEOTIDE SEQUENCE</scope>
    <source>
        <strain evidence="2">MO-923</strain>
    </source>
</reference>
<dbReference type="Proteomes" id="UP001050691">
    <property type="component" value="Unassembled WGS sequence"/>
</dbReference>
<comment type="caution">
    <text evidence="2">The sequence shown here is derived from an EMBL/GenBank/DDBJ whole genome shotgun (WGS) entry which is preliminary data.</text>
</comment>
<feature type="region of interest" description="Disordered" evidence="1">
    <location>
        <begin position="124"/>
        <end position="150"/>
    </location>
</feature>
<accession>A0AAV5APN9</accession>